<name>B6JX38_SCHJY</name>
<sequence length="578" mass="66991">MPRKKSAAKKAREAAERLAKGQQEQAAVVGKKSLLDDDSEEETGDNSLKINKEFARRFEHNKKREELQRLQEKYGNAADEDEDDSDSVVEDSDGELVTPEVDAAILKTIIKIRNKDPEVYNPEATFFKEEDNGVASEVKDETKDKPMTLKDYHRQNLLSGNALKAMEEDDNRDVQDGVPTHTQEQAALREETVRAFHESGEAASEQDEDDFFAVKEKTEEEKQAEESGYEKFLIESVGSAEAKKVLEELSETYVKNREPVLRDSENVENGIKEEDSKFLADYLMNRGWKTDEADKNKSYEDIVREVAEDNEFVEQAETYETKYNFRFEESGGAEIQSHPRIIDDSLRRKDERRKQARERKKQREEEVKRQRREELNRLRNLKQKELEEKLSKVADIAELDSVNLKDIDLDEDFDPQKWEQKMASIFNDDYYEQDAKKPKFSDDIDVGDIEPVETEETPAENSSSVIEGQRKSDKQEKKKKLKSHKRKIEEYLDEKYGDVADTVAGIPTRFKYRQVAPDSFGLEAHEILNATDEQLSELIGLKKLQPYRTPEQIARDKKKYGKKKRLREWKKAVFGKSS</sequence>
<feature type="compositionally biased region" description="Acidic residues" evidence="2">
    <location>
        <begin position="78"/>
        <end position="94"/>
    </location>
</feature>
<feature type="compositionally biased region" description="Basic and acidic residues" evidence="2">
    <location>
        <begin position="10"/>
        <end position="19"/>
    </location>
</feature>
<dbReference type="GO" id="GO:0030686">
    <property type="term" value="C:90S preribosome"/>
    <property type="evidence" value="ECO:0000318"/>
    <property type="project" value="GO_Central"/>
</dbReference>
<gene>
    <name evidence="5" type="primary">kri1</name>
    <name evidence="4" type="ORF">SJAG_00965</name>
</gene>
<accession>B6JX38</accession>
<protein>
    <submittedName>
        <fullName evidence="4">Krr family protein</fullName>
    </submittedName>
</protein>
<evidence type="ECO:0000259" key="3">
    <source>
        <dbReference type="Pfam" id="PF12936"/>
    </source>
</evidence>
<dbReference type="VEuPathDB" id="FungiDB:SJAG_00965"/>
<dbReference type="EMBL" id="KE651166">
    <property type="protein sequence ID" value="EEB05939.1"/>
    <property type="molecule type" value="Genomic_DNA"/>
</dbReference>
<feature type="domain" description="Kri1-like C-terminal" evidence="3">
    <location>
        <begin position="486"/>
        <end position="572"/>
    </location>
</feature>
<evidence type="ECO:0000313" key="6">
    <source>
        <dbReference type="Proteomes" id="UP000001744"/>
    </source>
</evidence>
<dbReference type="AlphaFoldDB" id="B6JX38"/>
<organism evidence="4 6">
    <name type="scientific">Schizosaccharomyces japonicus (strain yFS275 / FY16936)</name>
    <name type="common">Fission yeast</name>
    <dbReference type="NCBI Taxonomy" id="402676"/>
    <lineage>
        <taxon>Eukaryota</taxon>
        <taxon>Fungi</taxon>
        <taxon>Dikarya</taxon>
        <taxon>Ascomycota</taxon>
        <taxon>Taphrinomycotina</taxon>
        <taxon>Schizosaccharomycetes</taxon>
        <taxon>Schizosaccharomycetales</taxon>
        <taxon>Schizosaccharomycetaceae</taxon>
        <taxon>Schizosaccharomyces</taxon>
    </lineage>
</organism>
<keyword evidence="6" id="KW-1185">Reference proteome</keyword>
<feature type="compositionally biased region" description="Basic and acidic residues" evidence="2">
    <location>
        <begin position="340"/>
        <end position="353"/>
    </location>
</feature>
<comment type="similarity">
    <text evidence="1">Belongs to the KRI1 family.</text>
</comment>
<feature type="compositionally biased region" description="Basic and acidic residues" evidence="2">
    <location>
        <begin position="361"/>
        <end position="372"/>
    </location>
</feature>
<feature type="compositionally biased region" description="Acidic residues" evidence="2">
    <location>
        <begin position="443"/>
        <end position="458"/>
    </location>
</feature>
<dbReference type="JaponicusDB" id="SJAG_00965">
    <property type="gene designation" value="kri1"/>
</dbReference>
<dbReference type="OMA" id="WDNYDPR"/>
<dbReference type="InterPro" id="IPR018034">
    <property type="entry name" value="Kri1"/>
</dbReference>
<dbReference type="GO" id="GO:0000447">
    <property type="term" value="P:endonucleolytic cleavage in ITS1 to separate SSU-rRNA from 5.8S rRNA and LSU-rRNA from tricistronic rRNA transcript (SSU-rRNA, 5.8S rRNA, LSU-rRNA)"/>
    <property type="evidence" value="ECO:0000318"/>
    <property type="project" value="GO_Central"/>
</dbReference>
<reference evidence="4 6" key="1">
    <citation type="journal article" date="2011" name="Science">
        <title>Comparative functional genomics of the fission yeasts.</title>
        <authorList>
            <person name="Rhind N."/>
            <person name="Chen Z."/>
            <person name="Yassour M."/>
            <person name="Thompson D.A."/>
            <person name="Haas B.J."/>
            <person name="Habib N."/>
            <person name="Wapinski I."/>
            <person name="Roy S."/>
            <person name="Lin M.F."/>
            <person name="Heiman D.I."/>
            <person name="Young S.K."/>
            <person name="Furuya K."/>
            <person name="Guo Y."/>
            <person name="Pidoux A."/>
            <person name="Chen H.M."/>
            <person name="Robbertse B."/>
            <person name="Goldberg J.M."/>
            <person name="Aoki K."/>
            <person name="Bayne E.H."/>
            <person name="Berlin A.M."/>
            <person name="Desjardins C.A."/>
            <person name="Dobbs E."/>
            <person name="Dukaj L."/>
            <person name="Fan L."/>
            <person name="FitzGerald M.G."/>
            <person name="French C."/>
            <person name="Gujja S."/>
            <person name="Hansen K."/>
            <person name="Keifenheim D."/>
            <person name="Levin J.Z."/>
            <person name="Mosher R.A."/>
            <person name="Mueller C.A."/>
            <person name="Pfiffner J."/>
            <person name="Priest M."/>
            <person name="Russ C."/>
            <person name="Smialowska A."/>
            <person name="Swoboda P."/>
            <person name="Sykes S.M."/>
            <person name="Vaughn M."/>
            <person name="Vengrova S."/>
            <person name="Yoder R."/>
            <person name="Zeng Q."/>
            <person name="Allshire R."/>
            <person name="Baulcombe D."/>
            <person name="Birren B.W."/>
            <person name="Brown W."/>
            <person name="Ekwall K."/>
            <person name="Kellis M."/>
            <person name="Leatherwood J."/>
            <person name="Levin H."/>
            <person name="Margalit H."/>
            <person name="Martienssen R."/>
            <person name="Nieduszynski C.A."/>
            <person name="Spatafora J.W."/>
            <person name="Friedman N."/>
            <person name="Dalgaard J.Z."/>
            <person name="Baumann P."/>
            <person name="Niki H."/>
            <person name="Regev A."/>
            <person name="Nusbaum C."/>
        </authorList>
    </citation>
    <scope>NUCLEOTIDE SEQUENCE [LARGE SCALE GENOMIC DNA]</scope>
    <source>
        <strain evidence="6">yFS275 / FY16936</strain>
    </source>
</reference>
<feature type="compositionally biased region" description="Basic and acidic residues" evidence="2">
    <location>
        <begin position="50"/>
        <end position="72"/>
    </location>
</feature>
<feature type="region of interest" description="Disordered" evidence="2">
    <location>
        <begin position="1"/>
        <end position="96"/>
    </location>
</feature>
<dbReference type="GO" id="GO:0005730">
    <property type="term" value="C:nucleolus"/>
    <property type="evidence" value="ECO:0000318"/>
    <property type="project" value="GO_Central"/>
</dbReference>
<dbReference type="RefSeq" id="XP_002172232.1">
    <property type="nucleotide sequence ID" value="XM_002172196.2"/>
</dbReference>
<dbReference type="InterPro" id="IPR024626">
    <property type="entry name" value="Kri1-like_C"/>
</dbReference>
<dbReference type="eggNOG" id="KOG2409">
    <property type="taxonomic scope" value="Eukaryota"/>
</dbReference>
<evidence type="ECO:0000256" key="1">
    <source>
        <dbReference type="ARBA" id="ARBA00007473"/>
    </source>
</evidence>
<dbReference type="Pfam" id="PF12936">
    <property type="entry name" value="Kri1_C"/>
    <property type="match status" value="1"/>
</dbReference>
<dbReference type="Pfam" id="PF05178">
    <property type="entry name" value="Kri1"/>
    <property type="match status" value="1"/>
</dbReference>
<evidence type="ECO:0000313" key="4">
    <source>
        <dbReference type="EMBL" id="EEB05939.1"/>
    </source>
</evidence>
<dbReference type="PANTHER" id="PTHR14490">
    <property type="entry name" value="ZINC FINGER, ZZ TYPE"/>
    <property type="match status" value="1"/>
</dbReference>
<dbReference type="Proteomes" id="UP000001744">
    <property type="component" value="Unassembled WGS sequence"/>
</dbReference>
<dbReference type="PANTHER" id="PTHR14490:SF5">
    <property type="entry name" value="PROTEIN KRI1 HOMOLOG"/>
    <property type="match status" value="1"/>
</dbReference>
<proteinExistence type="inferred from homology"/>
<evidence type="ECO:0000256" key="2">
    <source>
        <dbReference type="SAM" id="MobiDB-lite"/>
    </source>
</evidence>
<evidence type="ECO:0000313" key="5">
    <source>
        <dbReference type="JaponicusDB" id="SJAG_00965"/>
    </source>
</evidence>
<feature type="region of interest" description="Disordered" evidence="2">
    <location>
        <begin position="437"/>
        <end position="484"/>
    </location>
</feature>
<dbReference type="GeneID" id="7050836"/>
<dbReference type="STRING" id="402676.B6JX38"/>
<dbReference type="OrthoDB" id="10252032at2759"/>
<feature type="region of interest" description="Disordered" evidence="2">
    <location>
        <begin position="329"/>
        <end position="372"/>
    </location>
</feature>
<dbReference type="HOGENOM" id="CLU_009647_2_0_1"/>